<evidence type="ECO:0000256" key="5">
    <source>
        <dbReference type="ARBA" id="ARBA00022840"/>
    </source>
</evidence>
<dbReference type="InterPro" id="IPR044722">
    <property type="entry name" value="SecA_SF2_C"/>
</dbReference>
<evidence type="ECO:0000313" key="15">
    <source>
        <dbReference type="Proteomes" id="UP000318288"/>
    </source>
</evidence>
<sequence length="576" mass="62851">MGVSGSKWTLGRRQTYAGLNASVVDDVGRAVLDKLGLSLRPSQITSGHHLLGRTIVELPTGEGKTIATVFPACAFARRGRKVWIATANDYLAHRDAQWMRPVYDQLGVGVVSIAATMSPSERSAAYESDVVYGTIRSFGFDFLRSQIASEDWRGDVLIVDEADSILIDEARTPMVISSSGGSTEPERNGAEEACFRWAANVASQLRIDVDFVWLEDRGQTALTTIGRRSALDSVMPPQMRSLTTTEILHAVERSIQANQTLFRDVHYVVEGDGICLVDEYTGRKSVDRTLGGGLHQAIQAREGLTITSSNCPIARITVMEFVDRFRHVCGLTATAWEDRQELKSVYGCDVQRVESECPSKQVRSTDRIFATADEKWKAIEGETVSMVSAGRAVLIGTRTIELSERLSEQFRRAGIEHQLLTARNHEAEASIVAEAGRPGRVTIATNLAGRGTDIQLTDDVRRAGGLHVIVSEPHASSRIDRQLMGRGARAGDPGTACLFASGEDEILAQAFGRDFSRRSAASVTPASLARKLARAQRMVARQHRIERASSNASQQRLGEALRSLGMPPHTTPLPSN</sequence>
<keyword evidence="15" id="KW-1185">Reference proteome</keyword>
<dbReference type="Pfam" id="PF07517">
    <property type="entry name" value="SecA_DEAD"/>
    <property type="match status" value="1"/>
</dbReference>
<evidence type="ECO:0000256" key="9">
    <source>
        <dbReference type="ARBA" id="ARBA00023136"/>
    </source>
</evidence>
<dbReference type="GO" id="GO:0031522">
    <property type="term" value="C:cell envelope Sec protein transport complex"/>
    <property type="evidence" value="ECO:0007669"/>
    <property type="project" value="TreeGrafter"/>
</dbReference>
<dbReference type="GO" id="GO:0005524">
    <property type="term" value="F:ATP binding"/>
    <property type="evidence" value="ECO:0007669"/>
    <property type="project" value="UniProtKB-KW"/>
</dbReference>
<feature type="region of interest" description="Disordered" evidence="10">
    <location>
        <begin position="544"/>
        <end position="576"/>
    </location>
</feature>
<dbReference type="GO" id="GO:0017038">
    <property type="term" value="P:protein import"/>
    <property type="evidence" value="ECO:0007669"/>
    <property type="project" value="InterPro"/>
</dbReference>
<feature type="domain" description="Helicase C-terminal" evidence="12">
    <location>
        <begin position="371"/>
        <end position="532"/>
    </location>
</feature>
<feature type="domain" description="Helicase ATP-binding" evidence="11">
    <location>
        <begin position="45"/>
        <end position="178"/>
    </location>
</feature>
<dbReference type="InterPro" id="IPR000185">
    <property type="entry name" value="SecA"/>
</dbReference>
<dbReference type="PANTHER" id="PTHR30612:SF0">
    <property type="entry name" value="CHLOROPLAST PROTEIN-TRANSPORTING ATPASE"/>
    <property type="match status" value="1"/>
</dbReference>
<dbReference type="PANTHER" id="PTHR30612">
    <property type="entry name" value="SECA INNER MEMBRANE COMPONENT OF SEC PROTEIN SECRETION SYSTEM"/>
    <property type="match status" value="1"/>
</dbReference>
<evidence type="ECO:0000256" key="1">
    <source>
        <dbReference type="ARBA" id="ARBA00022448"/>
    </source>
</evidence>
<dbReference type="InterPro" id="IPR014001">
    <property type="entry name" value="Helicase_ATP-bd"/>
</dbReference>
<evidence type="ECO:0000259" key="11">
    <source>
        <dbReference type="PROSITE" id="PS51192"/>
    </source>
</evidence>
<keyword evidence="2" id="KW-1003">Cell membrane</keyword>
<keyword evidence="4" id="KW-0547">Nucleotide-binding</keyword>
<proteinExistence type="predicted"/>
<protein>
    <submittedName>
        <fullName evidence="14">Preprotein translocase subunit SecA</fullName>
    </submittedName>
</protein>
<keyword evidence="5" id="KW-0067">ATP-binding</keyword>
<keyword evidence="6" id="KW-0653">Protein transport</keyword>
<dbReference type="InterPro" id="IPR001650">
    <property type="entry name" value="Helicase_C-like"/>
</dbReference>
<dbReference type="AlphaFoldDB" id="A0A5C6FCZ9"/>
<evidence type="ECO:0000313" key="14">
    <source>
        <dbReference type="EMBL" id="TWU59305.1"/>
    </source>
</evidence>
<evidence type="ECO:0000256" key="7">
    <source>
        <dbReference type="ARBA" id="ARBA00022967"/>
    </source>
</evidence>
<dbReference type="OrthoDB" id="225247at2"/>
<keyword evidence="1" id="KW-0813">Transport</keyword>
<dbReference type="InterPro" id="IPR011115">
    <property type="entry name" value="SecA_DEAD"/>
</dbReference>
<dbReference type="Gene3D" id="3.40.50.300">
    <property type="entry name" value="P-loop containing nucleotide triphosphate hydrolases"/>
    <property type="match status" value="2"/>
</dbReference>
<dbReference type="SUPFAM" id="SSF81767">
    <property type="entry name" value="Pre-protein crosslinking domain of SecA"/>
    <property type="match status" value="1"/>
</dbReference>
<dbReference type="PRINTS" id="PR00906">
    <property type="entry name" value="SECA"/>
</dbReference>
<evidence type="ECO:0000259" key="13">
    <source>
        <dbReference type="PROSITE" id="PS51196"/>
    </source>
</evidence>
<evidence type="ECO:0000256" key="10">
    <source>
        <dbReference type="SAM" id="MobiDB-lite"/>
    </source>
</evidence>
<comment type="caution">
    <text evidence="14">The sequence shown here is derived from an EMBL/GenBank/DDBJ whole genome shotgun (WGS) entry which is preliminary data.</text>
</comment>
<dbReference type="PROSITE" id="PS51196">
    <property type="entry name" value="SECA_MOTOR_DEAD"/>
    <property type="match status" value="1"/>
</dbReference>
<dbReference type="InterPro" id="IPR036670">
    <property type="entry name" value="SecA_X-link_sf"/>
</dbReference>
<dbReference type="SMART" id="SM00957">
    <property type="entry name" value="SecA_DEAD"/>
    <property type="match status" value="1"/>
</dbReference>
<dbReference type="Proteomes" id="UP000318288">
    <property type="component" value="Unassembled WGS sequence"/>
</dbReference>
<feature type="domain" description="SecA family profile" evidence="13">
    <location>
        <begin position="1"/>
        <end position="532"/>
    </location>
</feature>
<evidence type="ECO:0000259" key="12">
    <source>
        <dbReference type="PROSITE" id="PS51194"/>
    </source>
</evidence>
<dbReference type="GO" id="GO:0006605">
    <property type="term" value="P:protein targeting"/>
    <property type="evidence" value="ECO:0007669"/>
    <property type="project" value="InterPro"/>
</dbReference>
<evidence type="ECO:0000256" key="3">
    <source>
        <dbReference type="ARBA" id="ARBA00022490"/>
    </source>
</evidence>
<dbReference type="SUPFAM" id="SSF52540">
    <property type="entry name" value="P-loop containing nucleoside triphosphate hydrolases"/>
    <property type="match status" value="2"/>
</dbReference>
<dbReference type="GO" id="GO:0043952">
    <property type="term" value="P:protein transport by the Sec complex"/>
    <property type="evidence" value="ECO:0007669"/>
    <property type="project" value="TreeGrafter"/>
</dbReference>
<keyword evidence="3" id="KW-0963">Cytoplasm</keyword>
<keyword evidence="9" id="KW-0472">Membrane</keyword>
<dbReference type="GO" id="GO:0005886">
    <property type="term" value="C:plasma membrane"/>
    <property type="evidence" value="ECO:0007669"/>
    <property type="project" value="TreeGrafter"/>
</dbReference>
<reference evidence="14 15" key="1">
    <citation type="submission" date="2019-02" db="EMBL/GenBank/DDBJ databases">
        <title>Deep-cultivation of Planctomycetes and their phenomic and genomic characterization uncovers novel biology.</title>
        <authorList>
            <person name="Wiegand S."/>
            <person name="Jogler M."/>
            <person name="Boedeker C."/>
            <person name="Pinto D."/>
            <person name="Vollmers J."/>
            <person name="Rivas-Marin E."/>
            <person name="Kohn T."/>
            <person name="Peeters S.H."/>
            <person name="Heuer A."/>
            <person name="Rast P."/>
            <person name="Oberbeckmann S."/>
            <person name="Bunk B."/>
            <person name="Jeske O."/>
            <person name="Meyerdierks A."/>
            <person name="Storesund J.E."/>
            <person name="Kallscheuer N."/>
            <person name="Luecker S."/>
            <person name="Lage O.M."/>
            <person name="Pohl T."/>
            <person name="Merkel B.J."/>
            <person name="Hornburger P."/>
            <person name="Mueller R.-W."/>
            <person name="Bruemmer F."/>
            <person name="Labrenz M."/>
            <person name="Spormann A.M."/>
            <person name="Op Den Camp H."/>
            <person name="Overmann J."/>
            <person name="Amann R."/>
            <person name="Jetten M.S.M."/>
            <person name="Mascher T."/>
            <person name="Medema M.H."/>
            <person name="Devos D.P."/>
            <person name="Kaster A.-K."/>
            <person name="Ovreas L."/>
            <person name="Rohde M."/>
            <person name="Galperin M.Y."/>
            <person name="Jogler C."/>
        </authorList>
    </citation>
    <scope>NUCLEOTIDE SEQUENCE [LARGE SCALE GENOMIC DNA]</scope>
    <source>
        <strain evidence="14 15">Poly51</strain>
    </source>
</reference>
<evidence type="ECO:0000256" key="8">
    <source>
        <dbReference type="ARBA" id="ARBA00023010"/>
    </source>
</evidence>
<evidence type="ECO:0000256" key="6">
    <source>
        <dbReference type="ARBA" id="ARBA00022927"/>
    </source>
</evidence>
<dbReference type="InterPro" id="IPR014018">
    <property type="entry name" value="SecA_motor_DEAD"/>
</dbReference>
<dbReference type="CDD" id="cd18803">
    <property type="entry name" value="SF2_C_secA"/>
    <property type="match status" value="1"/>
</dbReference>
<dbReference type="GO" id="GO:0005829">
    <property type="term" value="C:cytosol"/>
    <property type="evidence" value="ECO:0007669"/>
    <property type="project" value="TreeGrafter"/>
</dbReference>
<dbReference type="Gene3D" id="3.90.1440.10">
    <property type="entry name" value="SecA, preprotein cross-linking domain"/>
    <property type="match status" value="1"/>
</dbReference>
<evidence type="ECO:0000256" key="4">
    <source>
        <dbReference type="ARBA" id="ARBA00022741"/>
    </source>
</evidence>
<dbReference type="InterPro" id="IPR027417">
    <property type="entry name" value="P-loop_NTPase"/>
</dbReference>
<dbReference type="EMBL" id="SJPW01000002">
    <property type="protein sequence ID" value="TWU59305.1"/>
    <property type="molecule type" value="Genomic_DNA"/>
</dbReference>
<accession>A0A5C6FCZ9</accession>
<keyword evidence="7" id="KW-1278">Translocase</keyword>
<organism evidence="14 15">
    <name type="scientific">Rubripirellula tenax</name>
    <dbReference type="NCBI Taxonomy" id="2528015"/>
    <lineage>
        <taxon>Bacteria</taxon>
        <taxon>Pseudomonadati</taxon>
        <taxon>Planctomycetota</taxon>
        <taxon>Planctomycetia</taxon>
        <taxon>Pirellulales</taxon>
        <taxon>Pirellulaceae</taxon>
        <taxon>Rubripirellula</taxon>
    </lineage>
</organism>
<evidence type="ECO:0000256" key="2">
    <source>
        <dbReference type="ARBA" id="ARBA00022475"/>
    </source>
</evidence>
<dbReference type="PROSITE" id="PS51192">
    <property type="entry name" value="HELICASE_ATP_BIND_1"/>
    <property type="match status" value="1"/>
</dbReference>
<keyword evidence="8" id="KW-0811">Translocation</keyword>
<dbReference type="PROSITE" id="PS51194">
    <property type="entry name" value="HELICASE_CTER"/>
    <property type="match status" value="1"/>
</dbReference>
<dbReference type="GO" id="GO:0006886">
    <property type="term" value="P:intracellular protein transport"/>
    <property type="evidence" value="ECO:0007669"/>
    <property type="project" value="InterPro"/>
</dbReference>
<name>A0A5C6FCZ9_9BACT</name>
<dbReference type="FunFam" id="3.40.50.300:FF:000429">
    <property type="entry name" value="Preprotein translocase subunit SecA"/>
    <property type="match status" value="1"/>
</dbReference>
<dbReference type="InterPro" id="IPR011130">
    <property type="entry name" value="SecA_preprotein_X-link_dom"/>
</dbReference>
<dbReference type="Pfam" id="PF01043">
    <property type="entry name" value="SecA_PP_bind"/>
    <property type="match status" value="1"/>
</dbReference>
<dbReference type="Pfam" id="PF21090">
    <property type="entry name" value="P-loop_SecA"/>
    <property type="match status" value="1"/>
</dbReference>
<gene>
    <name evidence="14" type="ORF">Poly51_20930</name>
</gene>
<dbReference type="SMART" id="SM00958">
    <property type="entry name" value="SecA_PP_bind"/>
    <property type="match status" value="1"/>
</dbReference>